<evidence type="ECO:0000256" key="1">
    <source>
        <dbReference type="ARBA" id="ARBA00022527"/>
    </source>
</evidence>
<dbReference type="InterPro" id="IPR017892">
    <property type="entry name" value="Pkinase_C"/>
</dbReference>
<evidence type="ECO:0000256" key="4">
    <source>
        <dbReference type="ARBA" id="ARBA00022777"/>
    </source>
</evidence>
<keyword evidence="1" id="KW-0723">Serine/threonine-protein kinase</keyword>
<dbReference type="PANTHER" id="PTHR24351">
    <property type="entry name" value="RIBOSOMAL PROTEIN S6 KINASE"/>
    <property type="match status" value="1"/>
</dbReference>
<dbReference type="Pfam" id="PF00433">
    <property type="entry name" value="Pkinase_C"/>
    <property type="match status" value="1"/>
</dbReference>
<evidence type="ECO:0000259" key="6">
    <source>
        <dbReference type="PROSITE" id="PS51285"/>
    </source>
</evidence>
<evidence type="ECO:0000256" key="3">
    <source>
        <dbReference type="ARBA" id="ARBA00022741"/>
    </source>
</evidence>
<keyword evidence="3" id="KW-0547">Nucleotide-binding</keyword>
<gene>
    <name evidence="7" type="ORF">GW7_09463</name>
</gene>
<sequence>MPNQPTGDRQGCACPRDVPSQAEHAKSAHCRQVDLQTTTKVPSLVGHAESADRQHPNKCLGGGPDAAKEIMRHSFFSGVNWQDVYDKKLVPTFKPQVTSESNTRYFDEEFTAQTITVIPLEKYDEDGMDCMDNESSHISLSFPILQVDENKPLSFCYFTVTLDLLLKMTLDSTIDAGSYRQQGTF</sequence>
<dbReference type="Proteomes" id="UP000006813">
    <property type="component" value="Unassembled WGS sequence"/>
</dbReference>
<proteinExistence type="predicted"/>
<dbReference type="EMBL" id="JH173701">
    <property type="protein sequence ID" value="EHB17600.1"/>
    <property type="molecule type" value="Genomic_DNA"/>
</dbReference>
<dbReference type="GO" id="GO:0004674">
    <property type="term" value="F:protein serine/threonine kinase activity"/>
    <property type="evidence" value="ECO:0007669"/>
    <property type="project" value="UniProtKB-KW"/>
</dbReference>
<dbReference type="AlphaFoldDB" id="G5C7T9"/>
<dbReference type="SMART" id="SM00133">
    <property type="entry name" value="S_TK_X"/>
    <property type="match status" value="1"/>
</dbReference>
<organism evidence="7 8">
    <name type="scientific">Heterocephalus glaber</name>
    <name type="common">Naked mole rat</name>
    <dbReference type="NCBI Taxonomy" id="10181"/>
    <lineage>
        <taxon>Eukaryota</taxon>
        <taxon>Metazoa</taxon>
        <taxon>Chordata</taxon>
        <taxon>Craniata</taxon>
        <taxon>Vertebrata</taxon>
        <taxon>Euteleostomi</taxon>
        <taxon>Mammalia</taxon>
        <taxon>Eutheria</taxon>
        <taxon>Euarchontoglires</taxon>
        <taxon>Glires</taxon>
        <taxon>Rodentia</taxon>
        <taxon>Hystricomorpha</taxon>
        <taxon>Bathyergidae</taxon>
        <taxon>Heterocephalus</taxon>
    </lineage>
</organism>
<keyword evidence="4 7" id="KW-0418">Kinase</keyword>
<dbReference type="InterPro" id="IPR000961">
    <property type="entry name" value="AGC-kinase_C"/>
</dbReference>
<dbReference type="GO" id="GO:0005524">
    <property type="term" value="F:ATP binding"/>
    <property type="evidence" value="ECO:0007669"/>
    <property type="project" value="UniProtKB-KW"/>
</dbReference>
<dbReference type="Gene3D" id="1.10.510.10">
    <property type="entry name" value="Transferase(Phosphotransferase) domain 1"/>
    <property type="match status" value="1"/>
</dbReference>
<evidence type="ECO:0000313" key="7">
    <source>
        <dbReference type="EMBL" id="EHB17600.1"/>
    </source>
</evidence>
<dbReference type="PROSITE" id="PS51285">
    <property type="entry name" value="AGC_KINASE_CTER"/>
    <property type="match status" value="1"/>
</dbReference>
<keyword evidence="2" id="KW-0808">Transferase</keyword>
<dbReference type="STRING" id="10181.G5C7T9"/>
<keyword evidence="5" id="KW-0067">ATP-binding</keyword>
<name>G5C7T9_HETGA</name>
<reference evidence="7 8" key="1">
    <citation type="journal article" date="2011" name="Nature">
        <title>Genome sequencing reveals insights into physiology and longevity of the naked mole rat.</title>
        <authorList>
            <person name="Kim E.B."/>
            <person name="Fang X."/>
            <person name="Fushan A.A."/>
            <person name="Huang Z."/>
            <person name="Lobanov A.V."/>
            <person name="Han L."/>
            <person name="Marino S.M."/>
            <person name="Sun X."/>
            <person name="Turanov A.A."/>
            <person name="Yang P."/>
            <person name="Yim S.H."/>
            <person name="Zhao X."/>
            <person name="Kasaikina M.V."/>
            <person name="Stoletzki N."/>
            <person name="Peng C."/>
            <person name="Polak P."/>
            <person name="Xiong Z."/>
            <person name="Kiezun A."/>
            <person name="Zhu Y."/>
            <person name="Chen Y."/>
            <person name="Kryukov G.V."/>
            <person name="Zhang Q."/>
            <person name="Peshkin L."/>
            <person name="Yang L."/>
            <person name="Bronson R.T."/>
            <person name="Buffenstein R."/>
            <person name="Wang B."/>
            <person name="Han C."/>
            <person name="Li Q."/>
            <person name="Chen L."/>
            <person name="Zhao W."/>
            <person name="Sunyaev S.R."/>
            <person name="Park T.J."/>
            <person name="Zhang G."/>
            <person name="Wang J."/>
            <person name="Gladyshev V.N."/>
        </authorList>
    </citation>
    <scope>NUCLEOTIDE SEQUENCE [LARGE SCALE GENOMIC DNA]</scope>
</reference>
<accession>G5C7T9</accession>
<protein>
    <submittedName>
        <fullName evidence="7">RAC-gamma serine/threonine-protein kinase</fullName>
    </submittedName>
</protein>
<feature type="domain" description="AGC-kinase C-terminal" evidence="6">
    <location>
        <begin position="77"/>
        <end position="135"/>
    </location>
</feature>
<dbReference type="Gene3D" id="3.30.200.20">
    <property type="entry name" value="Phosphorylase Kinase, domain 1"/>
    <property type="match status" value="1"/>
</dbReference>
<evidence type="ECO:0000313" key="8">
    <source>
        <dbReference type="Proteomes" id="UP000006813"/>
    </source>
</evidence>
<dbReference type="InParanoid" id="G5C7T9"/>
<evidence type="ECO:0000256" key="5">
    <source>
        <dbReference type="ARBA" id="ARBA00022840"/>
    </source>
</evidence>
<evidence type="ECO:0000256" key="2">
    <source>
        <dbReference type="ARBA" id="ARBA00022679"/>
    </source>
</evidence>